<organism evidence="4 5">
    <name type="scientific">Brevibacillus thermoruber</name>
    <dbReference type="NCBI Taxonomy" id="33942"/>
    <lineage>
        <taxon>Bacteria</taxon>
        <taxon>Bacillati</taxon>
        <taxon>Bacillota</taxon>
        <taxon>Bacilli</taxon>
        <taxon>Bacillales</taxon>
        <taxon>Paenibacillaceae</taxon>
        <taxon>Brevibacillus</taxon>
    </lineage>
</organism>
<proteinExistence type="predicted"/>
<evidence type="ECO:0000259" key="3">
    <source>
        <dbReference type="Pfam" id="PF10648"/>
    </source>
</evidence>
<feature type="chain" id="PRO_5040739425" evidence="2">
    <location>
        <begin position="19"/>
        <end position="165"/>
    </location>
</feature>
<dbReference type="Pfam" id="PF10648">
    <property type="entry name" value="Gmad2"/>
    <property type="match status" value="1"/>
</dbReference>
<dbReference type="AlphaFoldDB" id="A0A9X3Z4A2"/>
<feature type="signal peptide" evidence="2">
    <location>
        <begin position="1"/>
        <end position="18"/>
    </location>
</feature>
<evidence type="ECO:0000256" key="1">
    <source>
        <dbReference type="SAM" id="MobiDB-lite"/>
    </source>
</evidence>
<dbReference type="RefSeq" id="WP_271140421.1">
    <property type="nucleotide sequence ID" value="NZ_JAPYYP010000019.1"/>
</dbReference>
<gene>
    <name evidence="4" type="ORF">O3V59_14605</name>
</gene>
<protein>
    <submittedName>
        <fullName evidence="4">Sporulation protein</fullName>
    </submittedName>
</protein>
<dbReference type="Proteomes" id="UP001151071">
    <property type="component" value="Unassembled WGS sequence"/>
</dbReference>
<keyword evidence="2" id="KW-0732">Signal</keyword>
<reference evidence="4" key="1">
    <citation type="submission" date="2022-12" db="EMBL/GenBank/DDBJ databases">
        <title>Draft genome sequence of the thermophilic strain Brevibacillus thermoruber HT42, isolated from Los Humeros, Puebla, Mexico, with biotechnological potential.</title>
        <authorList>
            <person name="Lara Sanchez J."/>
            <person name="Solis Palacios R."/>
            <person name="Bustos Baena A.S."/>
            <person name="Ruz Baez A.E."/>
            <person name="Espinosa Luna G."/>
            <person name="Oliart Ros R.M."/>
        </authorList>
    </citation>
    <scope>NUCLEOTIDE SEQUENCE</scope>
    <source>
        <strain evidence="4">HT42</strain>
    </source>
</reference>
<evidence type="ECO:0000313" key="4">
    <source>
        <dbReference type="EMBL" id="MDA5109593.1"/>
    </source>
</evidence>
<keyword evidence="5" id="KW-1185">Reference proteome</keyword>
<sequence length="165" mass="17583">MRRFLVLCLLAGLLQGCAASEEKPNDQAQPGTAPATAPSNQPLATAPSDPPNDAAPAQPDAGQSQPRYENDRFQGVTVKKTKEDTFEVKGKARVFEGVVHYVVEDGHNELAAGVTQASAGGPEWGAFHFTLSVKKENPNTSLTLILFEESAKDGSRTMELPVPLP</sequence>
<evidence type="ECO:0000313" key="5">
    <source>
        <dbReference type="Proteomes" id="UP001151071"/>
    </source>
</evidence>
<comment type="caution">
    <text evidence="4">The sequence shown here is derived from an EMBL/GenBank/DDBJ whole genome shotgun (WGS) entry which is preliminary data.</text>
</comment>
<dbReference type="InterPro" id="IPR018911">
    <property type="entry name" value="Gmad2_Ig-like_dom"/>
</dbReference>
<feature type="compositionally biased region" description="Low complexity" evidence="1">
    <location>
        <begin position="27"/>
        <end position="66"/>
    </location>
</feature>
<feature type="region of interest" description="Disordered" evidence="1">
    <location>
        <begin position="20"/>
        <end position="76"/>
    </location>
</feature>
<dbReference type="PROSITE" id="PS51257">
    <property type="entry name" value="PROKAR_LIPOPROTEIN"/>
    <property type="match status" value="1"/>
</dbReference>
<feature type="domain" description="Bacterial spore germination immunoglobulin-like" evidence="3">
    <location>
        <begin position="83"/>
        <end position="155"/>
    </location>
</feature>
<dbReference type="EMBL" id="JAPYYP010000019">
    <property type="protein sequence ID" value="MDA5109593.1"/>
    <property type="molecule type" value="Genomic_DNA"/>
</dbReference>
<accession>A0A9X3Z4A2</accession>
<name>A0A9X3Z4A2_9BACL</name>
<evidence type="ECO:0000256" key="2">
    <source>
        <dbReference type="SAM" id="SignalP"/>
    </source>
</evidence>